<organism evidence="7 8">
    <name type="scientific">Nocardia transvalensis</name>
    <dbReference type="NCBI Taxonomy" id="37333"/>
    <lineage>
        <taxon>Bacteria</taxon>
        <taxon>Bacillati</taxon>
        <taxon>Actinomycetota</taxon>
        <taxon>Actinomycetes</taxon>
        <taxon>Mycobacteriales</taxon>
        <taxon>Nocardiaceae</taxon>
        <taxon>Nocardia</taxon>
    </lineage>
</organism>
<keyword evidence="4" id="KW-0443">Lipid metabolism</keyword>
<dbReference type="Proteomes" id="UP000540412">
    <property type="component" value="Unassembled WGS sequence"/>
</dbReference>
<protein>
    <recommendedName>
        <fullName evidence="5">Acyl-CoA synthetase</fullName>
    </recommendedName>
</protein>
<evidence type="ECO:0000256" key="4">
    <source>
        <dbReference type="ARBA" id="ARBA00023098"/>
    </source>
</evidence>
<gene>
    <name evidence="7" type="ORF">BJY24_005982</name>
</gene>
<evidence type="ECO:0000256" key="1">
    <source>
        <dbReference type="ARBA" id="ARBA00006432"/>
    </source>
</evidence>
<proteinExistence type="inferred from homology"/>
<reference evidence="7 8" key="1">
    <citation type="submission" date="2020-08" db="EMBL/GenBank/DDBJ databases">
        <title>Sequencing the genomes of 1000 actinobacteria strains.</title>
        <authorList>
            <person name="Klenk H.-P."/>
        </authorList>
    </citation>
    <scope>NUCLEOTIDE SEQUENCE [LARGE SCALE GENOMIC DNA]</scope>
    <source>
        <strain evidence="7 8">DSM 43582</strain>
    </source>
</reference>
<keyword evidence="8" id="KW-1185">Reference proteome</keyword>
<comment type="caution">
    <text evidence="7">The sequence shown here is derived from an EMBL/GenBank/DDBJ whole genome shotgun (WGS) entry which is preliminary data.</text>
</comment>
<evidence type="ECO:0000256" key="5">
    <source>
        <dbReference type="ARBA" id="ARBA00032875"/>
    </source>
</evidence>
<dbReference type="Pfam" id="PF00501">
    <property type="entry name" value="AMP-binding"/>
    <property type="match status" value="1"/>
</dbReference>
<dbReference type="InterPro" id="IPR000873">
    <property type="entry name" value="AMP-dep_synth/lig_dom"/>
</dbReference>
<name>A0A7W9ULT9_9NOCA</name>
<dbReference type="CDD" id="cd05907">
    <property type="entry name" value="VL_LC_FACS_like"/>
    <property type="match status" value="1"/>
</dbReference>
<comment type="similarity">
    <text evidence="1">Belongs to the ATP-dependent AMP-binding enzyme family.</text>
</comment>
<evidence type="ECO:0000313" key="8">
    <source>
        <dbReference type="Proteomes" id="UP000540412"/>
    </source>
</evidence>
<evidence type="ECO:0000259" key="6">
    <source>
        <dbReference type="Pfam" id="PF00501"/>
    </source>
</evidence>
<evidence type="ECO:0000256" key="3">
    <source>
        <dbReference type="ARBA" id="ARBA00022832"/>
    </source>
</evidence>
<accession>A0A7W9ULT9</accession>
<dbReference type="InterPro" id="IPR020845">
    <property type="entry name" value="AMP-binding_CS"/>
</dbReference>
<keyword evidence="3" id="KW-0276">Fatty acid metabolism</keyword>
<sequence>MSSSTVATGSAVQRRIRPRTLCEAFQHNVVHHPDAVAVRTRGDAVRITWREYGSRVRAIAAGLAALGIGRGDTVALMLTNRPEFHLCDTAVLHTGATPFSVYNTNPPDLLAYQFGNAGNAVVICEERFVPQVLAAVERAAAQGFRVEHVICVDGAPSGTVSLAQVEATGDPDFDFESAWRAVGPEDLLTIVYTSGTTGRPKGVELTHTNFIENARIVDEFGGGGIEDRVVSYLPDAHAANRWFAHYLNLLEGAQITTVPDLKQVADALTEVRPTVFLGVPRIWVKVKAALEDRLAAEPSAVRGALAAWAIGVGRARARAISDGRPHTPLDTARYRIADRLVLSAIRTRLGMDRIRIAVTGAAQIPRDTHEFFLGLGLPLCEGYGMTECTAGATVTRPERIRIGTVGTPLPGAEVRLADDGEVLVRGPMVMRGYRGEPGKTAETVDSEGWLHTGDIGELDAEGCLRIIDRKKELIINAAGKNMSPTNIENTVTAHTPLAGIVAVVGEGRPYNTALICLDPDLAAAFAERHGLPAAEIAALARDARVRAAVQAGVDAANAELSRVEQIKKFAILPEVWQPGGDCLTATGKLRRKPIAAAHADTIESLYAP</sequence>
<dbReference type="EMBL" id="JACHIT010000002">
    <property type="protein sequence ID" value="MBB5917070.1"/>
    <property type="molecule type" value="Genomic_DNA"/>
</dbReference>
<keyword evidence="2" id="KW-0436">Ligase</keyword>
<dbReference type="AlphaFoldDB" id="A0A7W9ULT9"/>
<dbReference type="Pfam" id="PF23562">
    <property type="entry name" value="AMP-binding_C_3"/>
    <property type="match status" value="1"/>
</dbReference>
<dbReference type="GO" id="GO:0016020">
    <property type="term" value="C:membrane"/>
    <property type="evidence" value="ECO:0007669"/>
    <property type="project" value="TreeGrafter"/>
</dbReference>
<dbReference type="PANTHER" id="PTHR43272">
    <property type="entry name" value="LONG-CHAIN-FATTY-ACID--COA LIGASE"/>
    <property type="match status" value="1"/>
</dbReference>
<feature type="domain" description="AMP-dependent synthetase/ligase" evidence="6">
    <location>
        <begin position="25"/>
        <end position="433"/>
    </location>
</feature>
<dbReference type="SUPFAM" id="SSF56801">
    <property type="entry name" value="Acetyl-CoA synthetase-like"/>
    <property type="match status" value="1"/>
</dbReference>
<dbReference type="GO" id="GO:0004467">
    <property type="term" value="F:long-chain fatty acid-CoA ligase activity"/>
    <property type="evidence" value="ECO:0007669"/>
    <property type="project" value="TreeGrafter"/>
</dbReference>
<dbReference type="PANTHER" id="PTHR43272:SF32">
    <property type="entry name" value="AMP-DEPENDENT SYNTHETASE_LIGASE DOMAIN-CONTAINING PROTEIN"/>
    <property type="match status" value="1"/>
</dbReference>
<dbReference type="InterPro" id="IPR042099">
    <property type="entry name" value="ANL_N_sf"/>
</dbReference>
<evidence type="ECO:0000256" key="2">
    <source>
        <dbReference type="ARBA" id="ARBA00022598"/>
    </source>
</evidence>
<dbReference type="PROSITE" id="PS00455">
    <property type="entry name" value="AMP_BINDING"/>
    <property type="match status" value="1"/>
</dbReference>
<dbReference type="Gene3D" id="3.40.50.12780">
    <property type="entry name" value="N-terminal domain of ligase-like"/>
    <property type="match status" value="1"/>
</dbReference>
<evidence type="ECO:0000313" key="7">
    <source>
        <dbReference type="EMBL" id="MBB5917070.1"/>
    </source>
</evidence>